<evidence type="ECO:0008006" key="4">
    <source>
        <dbReference type="Google" id="ProtNLM"/>
    </source>
</evidence>
<accession>A0A844ZGD0</accession>
<name>A0A844ZGD0_9SPHN</name>
<keyword evidence="3" id="KW-1185">Reference proteome</keyword>
<proteinExistence type="predicted"/>
<comment type="caution">
    <text evidence="2">The sequence shown here is derived from an EMBL/GenBank/DDBJ whole genome shotgun (WGS) entry which is preliminary data.</text>
</comment>
<sequence length="170" mass="17923">MKLMIMIGGAALIAAPLSAQDTGVRYGPVFEDFGPHLSVEGIGDVPADTEFAHSFDVARKAPDGQRNSGFESAARFMNMHAAHGVDPENMRLAVVVHGSAVKDLLDGEDNASAAMVREMLDAGVRFIVCGQSAVGQGIAQEDLIPGVEMALSAMTAHALLQQRGYTLNPF</sequence>
<dbReference type="OrthoDB" id="7206705at2"/>
<dbReference type="PANTHER" id="PTHR37691:SF1">
    <property type="entry name" value="BLR3518 PROTEIN"/>
    <property type="match status" value="1"/>
</dbReference>
<dbReference type="EMBL" id="WTYW01000002">
    <property type="protein sequence ID" value="MXO86423.1"/>
    <property type="molecule type" value="Genomic_DNA"/>
</dbReference>
<dbReference type="AlphaFoldDB" id="A0A844ZGD0"/>
<dbReference type="SUPFAM" id="SSF75169">
    <property type="entry name" value="DsrEFH-like"/>
    <property type="match status" value="1"/>
</dbReference>
<gene>
    <name evidence="2" type="ORF">GRI38_10340</name>
</gene>
<dbReference type="Proteomes" id="UP000433104">
    <property type="component" value="Unassembled WGS sequence"/>
</dbReference>
<dbReference type="Pfam" id="PF02635">
    <property type="entry name" value="DsrE"/>
    <property type="match status" value="1"/>
</dbReference>
<feature type="signal peptide" evidence="1">
    <location>
        <begin position="1"/>
        <end position="19"/>
    </location>
</feature>
<evidence type="ECO:0000313" key="3">
    <source>
        <dbReference type="Proteomes" id="UP000433104"/>
    </source>
</evidence>
<reference evidence="2 3" key="1">
    <citation type="submission" date="2019-12" db="EMBL/GenBank/DDBJ databases">
        <title>Genomic-based taxomic classification of the family Erythrobacteraceae.</title>
        <authorList>
            <person name="Xu L."/>
        </authorList>
    </citation>
    <scope>NUCLEOTIDE SEQUENCE [LARGE SCALE GENOMIC DNA]</scope>
    <source>
        <strain evidence="2 3">MCCC 1A09962</strain>
    </source>
</reference>
<feature type="chain" id="PRO_5032899619" description="Intracellular sulfur oxidation protein, DsrE/DsrF family" evidence="1">
    <location>
        <begin position="20"/>
        <end position="170"/>
    </location>
</feature>
<evidence type="ECO:0000256" key="1">
    <source>
        <dbReference type="SAM" id="SignalP"/>
    </source>
</evidence>
<dbReference type="InterPro" id="IPR003787">
    <property type="entry name" value="Sulphur_relay_DsrE/F-like"/>
</dbReference>
<dbReference type="RefSeq" id="WP_160683200.1">
    <property type="nucleotide sequence ID" value="NZ_WTYW01000002.1"/>
</dbReference>
<organism evidence="2 3">
    <name type="scientific">Parapontixanthobacter aurantiacus</name>
    <dbReference type="NCBI Taxonomy" id="1463599"/>
    <lineage>
        <taxon>Bacteria</taxon>
        <taxon>Pseudomonadati</taxon>
        <taxon>Pseudomonadota</taxon>
        <taxon>Alphaproteobacteria</taxon>
        <taxon>Sphingomonadales</taxon>
        <taxon>Erythrobacteraceae</taxon>
        <taxon>Parapontixanthobacter</taxon>
    </lineage>
</organism>
<protein>
    <recommendedName>
        <fullName evidence="4">Intracellular sulfur oxidation protein, DsrE/DsrF family</fullName>
    </recommendedName>
</protein>
<keyword evidence="1" id="KW-0732">Signal</keyword>
<dbReference type="PANTHER" id="PTHR37691">
    <property type="entry name" value="BLR3518 PROTEIN"/>
    <property type="match status" value="1"/>
</dbReference>
<dbReference type="Gene3D" id="3.40.1260.10">
    <property type="entry name" value="DsrEFH-like"/>
    <property type="match status" value="1"/>
</dbReference>
<dbReference type="InterPro" id="IPR027396">
    <property type="entry name" value="DsrEFH-like"/>
</dbReference>
<evidence type="ECO:0000313" key="2">
    <source>
        <dbReference type="EMBL" id="MXO86423.1"/>
    </source>
</evidence>